<dbReference type="GO" id="GO:0005524">
    <property type="term" value="F:ATP binding"/>
    <property type="evidence" value="ECO:0007669"/>
    <property type="project" value="InterPro"/>
</dbReference>
<dbReference type="InterPro" id="IPR011704">
    <property type="entry name" value="ATPase_dyneun-rel_AAA"/>
</dbReference>
<protein>
    <submittedName>
        <fullName evidence="3">ATPase associated with various cellular activities AAA_5</fullName>
    </submittedName>
</protein>
<dbReference type="CDD" id="cd00009">
    <property type="entry name" value="AAA"/>
    <property type="match status" value="1"/>
</dbReference>
<dbReference type="SMART" id="SM00382">
    <property type="entry name" value="AAA"/>
    <property type="match status" value="1"/>
</dbReference>
<evidence type="ECO:0000313" key="3">
    <source>
        <dbReference type="EMBL" id="ACV63050.1"/>
    </source>
</evidence>
<evidence type="ECO:0000259" key="2">
    <source>
        <dbReference type="SMART" id="SM00382"/>
    </source>
</evidence>
<dbReference type="InterPro" id="IPR052934">
    <property type="entry name" value="Methyl-DNA_Rec/Restrict_Enz"/>
</dbReference>
<accession>C8VZS2</accession>
<sequence>MRVKHSTGIYASFDSFIEVSILNNNSLLSEQKEIFTVENIDACINRFVDNAKEGKRNYEDKIKEQFGDASDDVKNVFAHANWLWAMAVNDITVDGKKRAVKICMPENMTVGSNHFFGGFGSAGTYHKQNKYWEIVFNLRLIRYLKLHKPESLQSAKQMIETVCLYGKYQKPDAEKAVKEIFTLREGKELPTCAMYNILLHLSKPEFYERIASDAHKTLIVDSFDVLLDPSSFDAKNLDEKIFEIRSKLNDKNGISKDFDFYDEEKLLRIWNPWMSDSEYSEYQALKYKKSIILYGPPGTGKTFSAKSIAESFVLQEAFKQDKANLTKYFDGKLDVSDKIHRLQLHPNYSYEDFIAGTQIYQGETRPAEGYFLKLCKRIKDDADKVPHVLILDEINRIDLSRLFGEVFSAIENREEEIDLVLGNFKVIIPENIYIIGTMNEIDFSIERIDFALRRRFAWFFYGFDRSMLAQIIDSKRGTMRFKEEQLEKYINNAEKLNARIAAMDELGRQYEIGHTFFADIIEVARGFKGKPGYIEKIPVYKDKGPAQVIWNLNIKPMIEAFLGNKDKNTLQETLSDLEGIYFNVG</sequence>
<dbReference type="InterPro" id="IPR003593">
    <property type="entry name" value="AAA+_ATPase"/>
</dbReference>
<dbReference type="OrthoDB" id="9781481at2"/>
<dbReference type="Pfam" id="PF07728">
    <property type="entry name" value="AAA_5"/>
    <property type="match status" value="1"/>
</dbReference>
<dbReference type="KEGG" id="dae:Dtox_2235"/>
<dbReference type="SUPFAM" id="SSF52540">
    <property type="entry name" value="P-loop containing nucleoside triphosphate hydrolases"/>
    <property type="match status" value="1"/>
</dbReference>
<reference evidence="3 4" key="1">
    <citation type="journal article" date="2009" name="Stand. Genomic Sci.">
        <title>Complete genome sequence of Desulfotomaculum acetoxidans type strain (5575).</title>
        <authorList>
            <person name="Spring S."/>
            <person name="Lapidus A."/>
            <person name="Schroder M."/>
            <person name="Gleim D."/>
            <person name="Sims D."/>
            <person name="Meincke L."/>
            <person name="Glavina Del Rio T."/>
            <person name="Tice H."/>
            <person name="Copeland A."/>
            <person name="Cheng J.F."/>
            <person name="Lucas S."/>
            <person name="Chen F."/>
            <person name="Nolan M."/>
            <person name="Bruce D."/>
            <person name="Goodwin L."/>
            <person name="Pitluck S."/>
            <person name="Ivanova N."/>
            <person name="Mavromatis K."/>
            <person name="Mikhailova N."/>
            <person name="Pati A."/>
            <person name="Chen A."/>
            <person name="Palaniappan K."/>
            <person name="Land M."/>
            <person name="Hauser L."/>
            <person name="Chang Y.J."/>
            <person name="Jeffries C.D."/>
            <person name="Chain P."/>
            <person name="Saunders E."/>
            <person name="Brettin T."/>
            <person name="Detter J.C."/>
            <person name="Goker M."/>
            <person name="Bristow J."/>
            <person name="Eisen J.A."/>
            <person name="Markowitz V."/>
            <person name="Hugenholtz P."/>
            <person name="Kyrpides N.C."/>
            <person name="Klenk H.P."/>
            <person name="Han C."/>
        </authorList>
    </citation>
    <scope>NUCLEOTIDE SEQUENCE [LARGE SCALE GENOMIC DNA]</scope>
    <source>
        <strain evidence="4">ATCC 49208 / DSM 771 / VKM B-1644</strain>
    </source>
</reference>
<feature type="coiled-coil region" evidence="1">
    <location>
        <begin position="479"/>
        <end position="506"/>
    </location>
</feature>
<feature type="domain" description="AAA+ ATPase" evidence="2">
    <location>
        <begin position="287"/>
        <end position="464"/>
    </location>
</feature>
<proteinExistence type="predicted"/>
<dbReference type="EMBL" id="CP001720">
    <property type="protein sequence ID" value="ACV63050.1"/>
    <property type="molecule type" value="Genomic_DNA"/>
</dbReference>
<dbReference type="Gene3D" id="3.40.50.300">
    <property type="entry name" value="P-loop containing nucleotide triphosphate hydrolases"/>
    <property type="match status" value="1"/>
</dbReference>
<dbReference type="RefSeq" id="WP_015757752.1">
    <property type="nucleotide sequence ID" value="NC_013216.1"/>
</dbReference>
<dbReference type="PANTHER" id="PTHR37291:SF1">
    <property type="entry name" value="TYPE IV METHYL-DIRECTED RESTRICTION ENZYME ECOKMCRB SUBUNIT"/>
    <property type="match status" value="1"/>
</dbReference>
<name>C8VZS2_DESAS</name>
<dbReference type="Proteomes" id="UP000002217">
    <property type="component" value="Chromosome"/>
</dbReference>
<dbReference type="HOGENOM" id="CLU_008747_3_0_9"/>
<evidence type="ECO:0000256" key="1">
    <source>
        <dbReference type="SAM" id="Coils"/>
    </source>
</evidence>
<keyword evidence="1" id="KW-0175">Coiled coil</keyword>
<keyword evidence="4" id="KW-1185">Reference proteome</keyword>
<dbReference type="PANTHER" id="PTHR37291">
    <property type="entry name" value="5-METHYLCYTOSINE-SPECIFIC RESTRICTION ENZYME B"/>
    <property type="match status" value="1"/>
</dbReference>
<dbReference type="GO" id="GO:0016887">
    <property type="term" value="F:ATP hydrolysis activity"/>
    <property type="evidence" value="ECO:0007669"/>
    <property type="project" value="InterPro"/>
</dbReference>
<gene>
    <name evidence="3" type="ordered locus">Dtox_2235</name>
</gene>
<dbReference type="AlphaFoldDB" id="C8VZS2"/>
<evidence type="ECO:0000313" key="4">
    <source>
        <dbReference type="Proteomes" id="UP000002217"/>
    </source>
</evidence>
<dbReference type="REBASE" id="21971">
    <property type="entry name" value="DacMcrBCP"/>
</dbReference>
<dbReference type="InterPro" id="IPR027417">
    <property type="entry name" value="P-loop_NTPase"/>
</dbReference>
<dbReference type="eggNOG" id="COG1401">
    <property type="taxonomic scope" value="Bacteria"/>
</dbReference>
<organism evidence="3 4">
    <name type="scientific">Desulfofarcimen acetoxidans (strain ATCC 49208 / DSM 771 / KCTC 5769 / VKM B-1644 / 5575)</name>
    <name type="common">Desulfotomaculum acetoxidans</name>
    <dbReference type="NCBI Taxonomy" id="485916"/>
    <lineage>
        <taxon>Bacteria</taxon>
        <taxon>Bacillati</taxon>
        <taxon>Bacillota</taxon>
        <taxon>Clostridia</taxon>
        <taxon>Eubacteriales</taxon>
        <taxon>Peptococcaceae</taxon>
        <taxon>Desulfofarcimen</taxon>
    </lineage>
</organism>